<protein>
    <recommendedName>
        <fullName evidence="1">C-type lectin domain-containing protein</fullName>
    </recommendedName>
</protein>
<dbReference type="Gene3D" id="3.10.100.10">
    <property type="entry name" value="Mannose-Binding Protein A, subunit A"/>
    <property type="match status" value="1"/>
</dbReference>
<dbReference type="Pfam" id="PF00059">
    <property type="entry name" value="Lectin_C"/>
    <property type="match status" value="1"/>
</dbReference>
<dbReference type="Ensembl" id="ENSFHET00000001521.1">
    <property type="protein sequence ID" value="ENSFHEP00000008810.1"/>
    <property type="gene ID" value="ENSFHEG00000010015.1"/>
</dbReference>
<reference evidence="2" key="1">
    <citation type="submission" date="2025-08" db="UniProtKB">
        <authorList>
            <consortium name="Ensembl"/>
        </authorList>
    </citation>
    <scope>IDENTIFICATION</scope>
</reference>
<evidence type="ECO:0000313" key="2">
    <source>
        <dbReference type="Ensembl" id="ENSFHEP00000008810.1"/>
    </source>
</evidence>
<reference evidence="2" key="2">
    <citation type="submission" date="2025-09" db="UniProtKB">
        <authorList>
            <consortium name="Ensembl"/>
        </authorList>
    </citation>
    <scope>IDENTIFICATION</scope>
</reference>
<evidence type="ECO:0000259" key="1">
    <source>
        <dbReference type="PROSITE" id="PS50041"/>
    </source>
</evidence>
<dbReference type="PANTHER" id="PTHR45784:SF3">
    <property type="entry name" value="C-TYPE LECTIN DOMAIN FAMILY 4 MEMBER K-LIKE-RELATED"/>
    <property type="match status" value="1"/>
</dbReference>
<dbReference type="GeneTree" id="ENSGT01030000234907"/>
<accession>A0A3Q2PA55</accession>
<dbReference type="AlphaFoldDB" id="A0A3Q2PA55"/>
<keyword evidence="3" id="KW-1185">Reference proteome</keyword>
<dbReference type="PROSITE" id="PS50041">
    <property type="entry name" value="C_TYPE_LECTIN_2"/>
    <property type="match status" value="1"/>
</dbReference>
<dbReference type="InterPro" id="IPR016186">
    <property type="entry name" value="C-type_lectin-like/link_sf"/>
</dbReference>
<dbReference type="PANTHER" id="PTHR45784">
    <property type="entry name" value="C-TYPE LECTIN DOMAIN FAMILY 20 MEMBER A-RELATED"/>
    <property type="match status" value="1"/>
</dbReference>
<dbReference type="SUPFAM" id="SSF56436">
    <property type="entry name" value="C-type lectin-like"/>
    <property type="match status" value="1"/>
</dbReference>
<dbReference type="InterPro" id="IPR016187">
    <property type="entry name" value="CTDL_fold"/>
</dbReference>
<organism evidence="2 3">
    <name type="scientific">Fundulus heteroclitus</name>
    <name type="common">Killifish</name>
    <name type="synonym">Mummichog</name>
    <dbReference type="NCBI Taxonomy" id="8078"/>
    <lineage>
        <taxon>Eukaryota</taxon>
        <taxon>Metazoa</taxon>
        <taxon>Chordata</taxon>
        <taxon>Craniata</taxon>
        <taxon>Vertebrata</taxon>
        <taxon>Euteleostomi</taxon>
        <taxon>Actinopterygii</taxon>
        <taxon>Neopterygii</taxon>
        <taxon>Teleostei</taxon>
        <taxon>Neoteleostei</taxon>
        <taxon>Acanthomorphata</taxon>
        <taxon>Ovalentaria</taxon>
        <taxon>Atherinomorphae</taxon>
        <taxon>Cyprinodontiformes</taxon>
        <taxon>Fundulidae</taxon>
        <taxon>Fundulus</taxon>
    </lineage>
</organism>
<dbReference type="InterPro" id="IPR001304">
    <property type="entry name" value="C-type_lectin-like"/>
</dbReference>
<dbReference type="STRING" id="8078.ENSFHEP00000008810"/>
<proteinExistence type="predicted"/>
<feature type="domain" description="C-type lectin" evidence="1">
    <location>
        <begin position="25"/>
        <end position="91"/>
    </location>
</feature>
<sequence length="119" mass="13850">MATTYNYNVPMCFFFAVTEQNVKQYVFFSTLKTWGSAQSYCRTHYTDLVTINSEAENLEVKQIILGQNYAWIGLYRVPWLWSDKTQNSFQNQGSVQTTRTKLVGRALYRFSSITSQKLS</sequence>
<evidence type="ECO:0000313" key="3">
    <source>
        <dbReference type="Proteomes" id="UP000265000"/>
    </source>
</evidence>
<name>A0A3Q2PA55_FUNHE</name>
<dbReference type="Proteomes" id="UP000265000">
    <property type="component" value="Unplaced"/>
</dbReference>